<keyword evidence="2" id="KW-1185">Reference proteome</keyword>
<dbReference type="EMBL" id="JAROCE010000002">
    <property type="protein sequence ID" value="MFM2720392.1"/>
    <property type="molecule type" value="Genomic_DNA"/>
</dbReference>
<organism evidence="1 2">
    <name type="scientific">Microbacterium mcarthurae</name>
    <dbReference type="NCBI Taxonomy" id="3035918"/>
    <lineage>
        <taxon>Bacteria</taxon>
        <taxon>Bacillati</taxon>
        <taxon>Actinomycetota</taxon>
        <taxon>Actinomycetes</taxon>
        <taxon>Micrococcales</taxon>
        <taxon>Microbacteriaceae</taxon>
        <taxon>Microbacterium</taxon>
    </lineage>
</organism>
<dbReference type="Proteomes" id="UP001630303">
    <property type="component" value="Unassembled WGS sequence"/>
</dbReference>
<evidence type="ECO:0000313" key="2">
    <source>
        <dbReference type="Proteomes" id="UP001630303"/>
    </source>
</evidence>
<comment type="caution">
    <text evidence="1">The sequence shown here is derived from an EMBL/GenBank/DDBJ whole genome shotgun (WGS) entry which is preliminary data.</text>
</comment>
<name>A0ABW9GF20_9MICO</name>
<protein>
    <submittedName>
        <fullName evidence="1">Uncharacterized protein</fullName>
    </submittedName>
</protein>
<proteinExistence type="predicted"/>
<reference evidence="1 2" key="1">
    <citation type="submission" date="2023-03" db="EMBL/GenBank/DDBJ databases">
        <title>MT1 and MT2 Draft Genomes of Novel Species.</title>
        <authorList>
            <person name="Venkateswaran K."/>
        </authorList>
    </citation>
    <scope>NUCLEOTIDE SEQUENCE [LARGE SCALE GENOMIC DNA]</scope>
    <source>
        <strain evidence="1 2">IF8SW-P5</strain>
    </source>
</reference>
<accession>A0ABW9GF20</accession>
<sequence>MRTVLQKLLHPGMSAMIRERGYSQVSGSVVRAGDAKNLRTASALQEA</sequence>
<evidence type="ECO:0000313" key="1">
    <source>
        <dbReference type="EMBL" id="MFM2720392.1"/>
    </source>
</evidence>
<dbReference type="RefSeq" id="WP_239275607.1">
    <property type="nucleotide sequence ID" value="NZ_JAROCE010000002.1"/>
</dbReference>
<gene>
    <name evidence="1" type="ORF">P5G46_07740</name>
</gene>